<dbReference type="HOGENOM" id="CLU_3005914_0_0_9"/>
<keyword evidence="2" id="KW-1185">Reference proteome</keyword>
<dbReference type="Proteomes" id="UP000004756">
    <property type="component" value="Unassembled WGS sequence"/>
</dbReference>
<organism evidence="1 2">
    <name type="scientific">[Clostridium] asparagiforme DSM 15981</name>
    <dbReference type="NCBI Taxonomy" id="518636"/>
    <lineage>
        <taxon>Bacteria</taxon>
        <taxon>Bacillati</taxon>
        <taxon>Bacillota</taxon>
        <taxon>Clostridia</taxon>
        <taxon>Lachnospirales</taxon>
        <taxon>Lachnospiraceae</taxon>
        <taxon>Enterocloster</taxon>
    </lineage>
</organism>
<comment type="caution">
    <text evidence="1">The sequence shown here is derived from an EMBL/GenBank/DDBJ whole genome shotgun (WGS) entry which is preliminary data.</text>
</comment>
<reference evidence="1 2" key="1">
    <citation type="submission" date="2009-02" db="EMBL/GenBank/DDBJ databases">
        <title>Draft genome sequence of Clostridium asparagiforme (DSM 15981).</title>
        <authorList>
            <person name="Sudarsanam P."/>
            <person name="Ley R."/>
            <person name="Guruge J."/>
            <person name="Turnbaugh P.J."/>
            <person name="Mahowald M."/>
            <person name="Liep D."/>
            <person name="Gordon J."/>
        </authorList>
    </citation>
    <scope>NUCLEOTIDE SEQUENCE [LARGE SCALE GENOMIC DNA]</scope>
    <source>
        <strain evidence="1 2">DSM 15981</strain>
    </source>
</reference>
<dbReference type="EMBL" id="ACCJ01000040">
    <property type="protein sequence ID" value="EEG56966.1"/>
    <property type="molecule type" value="Genomic_DNA"/>
</dbReference>
<accession>C0CVC1</accession>
<protein>
    <submittedName>
        <fullName evidence="1">Uncharacterized protein</fullName>
    </submittedName>
</protein>
<sequence>MLSWLFYHENCRLSRRGMKGISSRYCSTVLSCEAFFVSGAQRKSQKTRPGAFPGAE</sequence>
<dbReference type="AlphaFoldDB" id="C0CVC1"/>
<gene>
    <name evidence="1" type="ORF">CLOSTASPAR_00924</name>
</gene>
<evidence type="ECO:0000313" key="1">
    <source>
        <dbReference type="EMBL" id="EEG56966.1"/>
    </source>
</evidence>
<proteinExistence type="predicted"/>
<evidence type="ECO:0000313" key="2">
    <source>
        <dbReference type="Proteomes" id="UP000004756"/>
    </source>
</evidence>
<name>C0CVC1_9FIRM</name>